<reference evidence="1" key="1">
    <citation type="submission" date="2018-11" db="EMBL/GenBank/DDBJ databases">
        <authorList>
            <person name="Alioto T."/>
            <person name="Alioto T."/>
        </authorList>
    </citation>
    <scope>NUCLEOTIDE SEQUENCE</scope>
</reference>
<keyword evidence="2" id="KW-1185">Reference proteome</keyword>
<organism evidence="1 2">
    <name type="scientific">Mytilus galloprovincialis</name>
    <name type="common">Mediterranean mussel</name>
    <dbReference type="NCBI Taxonomy" id="29158"/>
    <lineage>
        <taxon>Eukaryota</taxon>
        <taxon>Metazoa</taxon>
        <taxon>Spiralia</taxon>
        <taxon>Lophotrochozoa</taxon>
        <taxon>Mollusca</taxon>
        <taxon>Bivalvia</taxon>
        <taxon>Autobranchia</taxon>
        <taxon>Pteriomorphia</taxon>
        <taxon>Mytilida</taxon>
        <taxon>Mytiloidea</taxon>
        <taxon>Mytilidae</taxon>
        <taxon>Mytilinae</taxon>
        <taxon>Mytilus</taxon>
    </lineage>
</organism>
<gene>
    <name evidence="1" type="ORF">MGAL_10B001600</name>
</gene>
<evidence type="ECO:0000313" key="1">
    <source>
        <dbReference type="EMBL" id="VDH93778.1"/>
    </source>
</evidence>
<protein>
    <submittedName>
        <fullName evidence="1">Uncharacterized protein</fullName>
    </submittedName>
</protein>
<proteinExistence type="predicted"/>
<sequence>MILISSLHELHNNKYLNLKEIGNMVFRFLKTNFHSIVKIDQARCVCLNVNETDIERAGSICKQNATEQCKRDKFLYCANGNISPHGFIIYKKGTITNQLGPGNCLGVFSTDGISNYFQALQCQNTFYALCTTETEIRQAIKSDWIHSIKQCYPHNLIPYNTYKQLNRIDKGMFWLANIRRPIIRNIVAGTTEARLSEDFEMACTGSQDFLDSALKCQSASSLQPPTPPSP</sequence>
<name>A0A8B6BPI4_MYTGA</name>
<accession>A0A8B6BPI4</accession>
<evidence type="ECO:0000313" key="2">
    <source>
        <dbReference type="Proteomes" id="UP000596742"/>
    </source>
</evidence>
<dbReference type="EMBL" id="UYJE01000507">
    <property type="protein sequence ID" value="VDH93778.1"/>
    <property type="molecule type" value="Genomic_DNA"/>
</dbReference>
<dbReference type="Proteomes" id="UP000596742">
    <property type="component" value="Unassembled WGS sequence"/>
</dbReference>
<dbReference type="AlphaFoldDB" id="A0A8B6BPI4"/>
<comment type="caution">
    <text evidence="1">The sequence shown here is derived from an EMBL/GenBank/DDBJ whole genome shotgun (WGS) entry which is preliminary data.</text>
</comment>